<protein>
    <recommendedName>
        <fullName evidence="4">Leucine-binding protein domain-containing protein</fullName>
    </recommendedName>
</protein>
<dbReference type="Gene3D" id="3.40.50.2300">
    <property type="match status" value="2"/>
</dbReference>
<dbReference type="InterPro" id="IPR028082">
    <property type="entry name" value="Peripla_BP_I"/>
</dbReference>
<name>A0A5C4X8N4_9HYPH</name>
<dbReference type="RefSeq" id="WP_139679457.1">
    <property type="nucleotide sequence ID" value="NZ_VDMN01000012.1"/>
</dbReference>
<dbReference type="AlphaFoldDB" id="A0A5C4X8N4"/>
<evidence type="ECO:0000259" key="4">
    <source>
        <dbReference type="Pfam" id="PF13458"/>
    </source>
</evidence>
<dbReference type="EMBL" id="VDMN01000012">
    <property type="protein sequence ID" value="TNM59718.1"/>
    <property type="molecule type" value="Genomic_DNA"/>
</dbReference>
<evidence type="ECO:0000256" key="1">
    <source>
        <dbReference type="ARBA" id="ARBA00010062"/>
    </source>
</evidence>
<reference evidence="5 6" key="1">
    <citation type="submission" date="2019-06" db="EMBL/GenBank/DDBJ databases">
        <title>The draft genome of Rhizobium smilacinae PTYR-5.</title>
        <authorList>
            <person name="Liu L."/>
            <person name="Li L."/>
            <person name="Zhang X."/>
        </authorList>
    </citation>
    <scope>NUCLEOTIDE SEQUENCE [LARGE SCALE GENOMIC DNA]</scope>
    <source>
        <strain evidence="5 6">PTYR-5</strain>
    </source>
</reference>
<evidence type="ECO:0000256" key="3">
    <source>
        <dbReference type="ARBA" id="ARBA00022970"/>
    </source>
</evidence>
<dbReference type="SUPFAM" id="SSF53822">
    <property type="entry name" value="Periplasmic binding protein-like I"/>
    <property type="match status" value="1"/>
</dbReference>
<keyword evidence="3" id="KW-0029">Amino-acid transport</keyword>
<keyword evidence="6" id="KW-1185">Reference proteome</keyword>
<dbReference type="OrthoDB" id="9791590at2"/>
<organism evidence="5 6">
    <name type="scientific">Aliirhizobium smilacinae</name>
    <dbReference type="NCBI Taxonomy" id="1395944"/>
    <lineage>
        <taxon>Bacteria</taxon>
        <taxon>Pseudomonadati</taxon>
        <taxon>Pseudomonadota</taxon>
        <taxon>Alphaproteobacteria</taxon>
        <taxon>Hyphomicrobiales</taxon>
        <taxon>Rhizobiaceae</taxon>
        <taxon>Aliirhizobium</taxon>
    </lineage>
</organism>
<evidence type="ECO:0000313" key="5">
    <source>
        <dbReference type="EMBL" id="TNM59718.1"/>
    </source>
</evidence>
<feature type="domain" description="Leucine-binding protein" evidence="4">
    <location>
        <begin position="1"/>
        <end position="98"/>
    </location>
</feature>
<dbReference type="Proteomes" id="UP000311605">
    <property type="component" value="Unassembled WGS sequence"/>
</dbReference>
<evidence type="ECO:0000313" key="6">
    <source>
        <dbReference type="Proteomes" id="UP000311605"/>
    </source>
</evidence>
<proteinExistence type="inferred from homology"/>
<dbReference type="PANTHER" id="PTHR30483">
    <property type="entry name" value="LEUCINE-SPECIFIC-BINDING PROTEIN"/>
    <property type="match status" value="1"/>
</dbReference>
<keyword evidence="3" id="KW-0813">Transport</keyword>
<dbReference type="InterPro" id="IPR051010">
    <property type="entry name" value="BCAA_transport"/>
</dbReference>
<gene>
    <name evidence="5" type="ORF">FHP24_27580</name>
</gene>
<comment type="similarity">
    <text evidence="1">Belongs to the leucine-binding protein family.</text>
</comment>
<comment type="caution">
    <text evidence="5">The sequence shown here is derived from an EMBL/GenBank/DDBJ whole genome shotgun (WGS) entry which is preliminary data.</text>
</comment>
<dbReference type="PANTHER" id="PTHR30483:SF6">
    <property type="entry name" value="PERIPLASMIC BINDING PROTEIN OF ABC TRANSPORTER FOR NATURAL AMINO ACIDS"/>
    <property type="match status" value="1"/>
</dbReference>
<dbReference type="Pfam" id="PF13458">
    <property type="entry name" value="Peripla_BP_6"/>
    <property type="match status" value="1"/>
</dbReference>
<keyword evidence="2" id="KW-0732">Signal</keyword>
<sequence length="116" mass="12917">MEGAIQAIFWLPSLQTERSLNFVGNYKKEYGGEEPNNHAYSHWESMHLLAEAIKAAKSSEPEAVRDALKTIKYESAVGSVQFDDHNQAKLPIILLEIAEGKIEARGNVTGDITYPK</sequence>
<dbReference type="GO" id="GO:0006865">
    <property type="term" value="P:amino acid transport"/>
    <property type="evidence" value="ECO:0007669"/>
    <property type="project" value="UniProtKB-KW"/>
</dbReference>
<dbReference type="InterPro" id="IPR028081">
    <property type="entry name" value="Leu-bd"/>
</dbReference>
<accession>A0A5C4X8N4</accession>
<evidence type="ECO:0000256" key="2">
    <source>
        <dbReference type="ARBA" id="ARBA00022729"/>
    </source>
</evidence>